<evidence type="ECO:0000313" key="1">
    <source>
        <dbReference type="EMBL" id="KAK1471447.1"/>
    </source>
</evidence>
<accession>A0AAI9V7R5</accession>
<dbReference type="InterPro" id="IPR027417">
    <property type="entry name" value="P-loop_NTPase"/>
</dbReference>
<comment type="caution">
    <text evidence="1">The sequence shown here is derived from an EMBL/GenBank/DDBJ whole genome shotgun (WGS) entry which is preliminary data.</text>
</comment>
<organism evidence="1 2">
    <name type="scientific">Colletotrichum cuscutae</name>
    <dbReference type="NCBI Taxonomy" id="1209917"/>
    <lineage>
        <taxon>Eukaryota</taxon>
        <taxon>Fungi</taxon>
        <taxon>Dikarya</taxon>
        <taxon>Ascomycota</taxon>
        <taxon>Pezizomycotina</taxon>
        <taxon>Sordariomycetes</taxon>
        <taxon>Hypocreomycetidae</taxon>
        <taxon>Glomerellales</taxon>
        <taxon>Glomerellaceae</taxon>
        <taxon>Colletotrichum</taxon>
        <taxon>Colletotrichum acutatum species complex</taxon>
    </lineage>
</organism>
<dbReference type="Proteomes" id="UP001239213">
    <property type="component" value="Unassembled WGS sequence"/>
</dbReference>
<proteinExistence type="predicted"/>
<dbReference type="SUPFAM" id="SSF52540">
    <property type="entry name" value="P-loop containing nucleoside triphosphate hydrolases"/>
    <property type="match status" value="1"/>
</dbReference>
<name>A0AAI9V7R5_9PEZI</name>
<dbReference type="AlphaFoldDB" id="A0AAI9V7R5"/>
<dbReference type="EMBL" id="MPDP01000201">
    <property type="protein sequence ID" value="KAK1471447.1"/>
    <property type="molecule type" value="Genomic_DNA"/>
</dbReference>
<protein>
    <submittedName>
        <fullName evidence="1">Uncharacterized protein</fullName>
    </submittedName>
</protein>
<dbReference type="Gene3D" id="3.40.50.300">
    <property type="entry name" value="P-loop containing nucleotide triphosphate hydrolases"/>
    <property type="match status" value="1"/>
</dbReference>
<keyword evidence="2" id="KW-1185">Reference proteome</keyword>
<reference evidence="1" key="1">
    <citation type="submission" date="2016-11" db="EMBL/GenBank/DDBJ databases">
        <title>The genome sequence of Colletotrichum cuscutae.</title>
        <authorList>
            <person name="Baroncelli R."/>
        </authorList>
    </citation>
    <scope>NUCLEOTIDE SEQUENCE</scope>
    <source>
        <strain evidence="1">IMI 304802</strain>
    </source>
</reference>
<gene>
    <name evidence="1" type="ORF">CCUS01_05929</name>
</gene>
<sequence>MIPAPPTHRTAQKVRQPARLLAQAEPLKVDQAIAQPREVALGAVNVALQELLLLKVSTAHRPYAARQFVDLLLGTAEDCQWLMVFDNAEESALLREHWPLPGTRGQALITTQNRSLASDLAHERLEIPPLNPEDSAQSLLSFLADHVKADLLETEKKSAYILSEILGGSVPAPAMVGGLTKNRGQTLSECRSACERLMHSQDNPSIVSKAPY</sequence>
<evidence type="ECO:0000313" key="2">
    <source>
        <dbReference type="Proteomes" id="UP001239213"/>
    </source>
</evidence>